<name>A0A1H1RI37_9FLAO</name>
<feature type="domain" description="Putative auto-transporter adhesin head GIN" evidence="1">
    <location>
        <begin position="42"/>
        <end position="153"/>
    </location>
</feature>
<accession>A0A1H1RI37</accession>
<dbReference type="Pfam" id="PF10988">
    <property type="entry name" value="DUF2807"/>
    <property type="match status" value="2"/>
</dbReference>
<dbReference type="Gene3D" id="2.160.20.120">
    <property type="match status" value="1"/>
</dbReference>
<evidence type="ECO:0000313" key="3">
    <source>
        <dbReference type="Proteomes" id="UP000198858"/>
    </source>
</evidence>
<dbReference type="EMBL" id="LT629745">
    <property type="protein sequence ID" value="SDS35370.1"/>
    <property type="molecule type" value="Genomic_DNA"/>
</dbReference>
<dbReference type="STRING" id="1250231.SAMN04488552_2904"/>
<dbReference type="InterPro" id="IPR021255">
    <property type="entry name" value="DUF2807"/>
</dbReference>
<dbReference type="AlphaFoldDB" id="A0A1H1RI37"/>
<gene>
    <name evidence="2" type="ORF">SAMN04488552_2904</name>
</gene>
<organism evidence="2 3">
    <name type="scientific">Christiangramia echinicola</name>
    <dbReference type="NCBI Taxonomy" id="279359"/>
    <lineage>
        <taxon>Bacteria</taxon>
        <taxon>Pseudomonadati</taxon>
        <taxon>Bacteroidota</taxon>
        <taxon>Flavobacteriia</taxon>
        <taxon>Flavobacteriales</taxon>
        <taxon>Flavobacteriaceae</taxon>
        <taxon>Christiangramia</taxon>
    </lineage>
</organism>
<feature type="domain" description="Putative auto-transporter adhesin head GIN" evidence="1">
    <location>
        <begin position="164"/>
        <end position="262"/>
    </location>
</feature>
<sequence length="278" mass="31319">MRAFIIIIVILLGFPYNIQGQKKDKIKGNKEVISISKEIKEPFEKIEISDDITVELQRGFKNSYVLTTDQNLIEEVAVDVENEVLKIYTKSKITKSKKLNLIITLESINSLIVNDNSFVKNSKNLEIDYLNIVLNNSSKIDLDLDIAEKIEIYLNDNAGGKLILNAEQILINMKNRSDLKAKLKKCKNLEISLENSAGIKLDGDVDKSLYNVKGSSNLDAKKLKTRSAFLHSKNRSDIFVNASKSIVIEAEGRSKIFVYGNPDIDLKGLTDKSRIIKK</sequence>
<dbReference type="RefSeq" id="WP_089663472.1">
    <property type="nucleotide sequence ID" value="NZ_LT629745.1"/>
</dbReference>
<protein>
    <submittedName>
        <fullName evidence="2">Auto-transporter adhesin, head GIN domain</fullName>
    </submittedName>
</protein>
<evidence type="ECO:0000259" key="1">
    <source>
        <dbReference type="Pfam" id="PF10988"/>
    </source>
</evidence>
<reference evidence="2 3" key="1">
    <citation type="submission" date="2016-10" db="EMBL/GenBank/DDBJ databases">
        <authorList>
            <person name="Varghese N."/>
            <person name="Submissions S."/>
        </authorList>
    </citation>
    <scope>NUCLEOTIDE SEQUENCE [LARGE SCALE GENOMIC DNA]</scope>
    <source>
        <strain evidence="2 3">Mar_2010_102</strain>
    </source>
</reference>
<keyword evidence="3" id="KW-1185">Reference proteome</keyword>
<evidence type="ECO:0000313" key="2">
    <source>
        <dbReference type="EMBL" id="SDS35370.1"/>
    </source>
</evidence>
<proteinExistence type="predicted"/>
<dbReference type="Proteomes" id="UP000198858">
    <property type="component" value="Chromosome I"/>
</dbReference>